<feature type="region of interest" description="Disordered" evidence="10">
    <location>
        <begin position="1"/>
        <end position="47"/>
    </location>
</feature>
<organism evidence="13 14">
    <name type="scientific">Chara braunii</name>
    <name type="common">Braun's stonewort</name>
    <dbReference type="NCBI Taxonomy" id="69332"/>
    <lineage>
        <taxon>Eukaryota</taxon>
        <taxon>Viridiplantae</taxon>
        <taxon>Streptophyta</taxon>
        <taxon>Charophyceae</taxon>
        <taxon>Charales</taxon>
        <taxon>Characeae</taxon>
        <taxon>Chara</taxon>
    </lineage>
</organism>
<dbReference type="PANTHER" id="PTHR37984">
    <property type="entry name" value="PROTEIN CBG26694"/>
    <property type="match status" value="1"/>
</dbReference>
<dbReference type="InterPro" id="IPR036397">
    <property type="entry name" value="RNaseH_sf"/>
</dbReference>
<evidence type="ECO:0000256" key="5">
    <source>
        <dbReference type="ARBA" id="ARBA00022759"/>
    </source>
</evidence>
<evidence type="ECO:0000256" key="9">
    <source>
        <dbReference type="SAM" id="Coils"/>
    </source>
</evidence>
<dbReference type="Gene3D" id="3.30.420.10">
    <property type="entry name" value="Ribonuclease H-like superfamily/Ribonuclease H"/>
    <property type="match status" value="1"/>
</dbReference>
<keyword evidence="7" id="KW-0695">RNA-directed DNA polymerase</keyword>
<name>A0A388LZ96_CHABU</name>
<dbReference type="InterPro" id="IPR001584">
    <property type="entry name" value="Integrase_cat-core"/>
</dbReference>
<accession>A0A388LZ96</accession>
<evidence type="ECO:0000259" key="11">
    <source>
        <dbReference type="PROSITE" id="PS50878"/>
    </source>
</evidence>
<evidence type="ECO:0000259" key="12">
    <source>
        <dbReference type="PROSITE" id="PS50994"/>
    </source>
</evidence>
<keyword evidence="3" id="KW-0548">Nucleotidyltransferase</keyword>
<reference evidence="13 14" key="1">
    <citation type="journal article" date="2018" name="Cell">
        <title>The Chara Genome: Secondary Complexity and Implications for Plant Terrestrialization.</title>
        <authorList>
            <person name="Nishiyama T."/>
            <person name="Sakayama H."/>
            <person name="Vries J.D."/>
            <person name="Buschmann H."/>
            <person name="Saint-Marcoux D."/>
            <person name="Ullrich K.K."/>
            <person name="Haas F.B."/>
            <person name="Vanderstraeten L."/>
            <person name="Becker D."/>
            <person name="Lang D."/>
            <person name="Vosolsobe S."/>
            <person name="Rombauts S."/>
            <person name="Wilhelmsson P.K.I."/>
            <person name="Janitza P."/>
            <person name="Kern R."/>
            <person name="Heyl A."/>
            <person name="Rumpler F."/>
            <person name="Villalobos L.I.A.C."/>
            <person name="Clay J.M."/>
            <person name="Skokan R."/>
            <person name="Toyoda A."/>
            <person name="Suzuki Y."/>
            <person name="Kagoshima H."/>
            <person name="Schijlen E."/>
            <person name="Tajeshwar N."/>
            <person name="Catarino B."/>
            <person name="Hetherington A.J."/>
            <person name="Saltykova A."/>
            <person name="Bonnot C."/>
            <person name="Breuninger H."/>
            <person name="Symeonidi A."/>
            <person name="Radhakrishnan G.V."/>
            <person name="Van Nieuwerburgh F."/>
            <person name="Deforce D."/>
            <person name="Chang C."/>
            <person name="Karol K.G."/>
            <person name="Hedrich R."/>
            <person name="Ulvskov P."/>
            <person name="Glockner G."/>
            <person name="Delwiche C.F."/>
            <person name="Petrasek J."/>
            <person name="Van de Peer Y."/>
            <person name="Friml J."/>
            <person name="Beilby M."/>
            <person name="Dolan L."/>
            <person name="Kohara Y."/>
            <person name="Sugano S."/>
            <person name="Fujiyama A."/>
            <person name="Delaux P.-M."/>
            <person name="Quint M."/>
            <person name="TheiBen G."/>
            <person name="Hagemann M."/>
            <person name="Harholt J."/>
            <person name="Dunand C."/>
            <person name="Zachgo S."/>
            <person name="Langdale J."/>
            <person name="Maumus F."/>
            <person name="Straeten D.V.D."/>
            <person name="Gould S.B."/>
            <person name="Rensing S.A."/>
        </authorList>
    </citation>
    <scope>NUCLEOTIDE SEQUENCE [LARGE SCALE GENOMIC DNA]</scope>
    <source>
        <strain evidence="13 14">S276</strain>
    </source>
</reference>
<feature type="region of interest" description="Disordered" evidence="10">
    <location>
        <begin position="1957"/>
        <end position="1979"/>
    </location>
</feature>
<comment type="caution">
    <text evidence="13">The sequence shown here is derived from an EMBL/GenBank/DDBJ whole genome shotgun (WGS) entry which is preliminary data.</text>
</comment>
<dbReference type="EMBL" id="BFEA01000623">
    <property type="protein sequence ID" value="GBG87626.1"/>
    <property type="molecule type" value="Genomic_DNA"/>
</dbReference>
<dbReference type="Pfam" id="PF00078">
    <property type="entry name" value="RVT_1"/>
    <property type="match status" value="4"/>
</dbReference>
<dbReference type="Pfam" id="PF00665">
    <property type="entry name" value="rve"/>
    <property type="match status" value="1"/>
</dbReference>
<dbReference type="GO" id="GO:0003676">
    <property type="term" value="F:nucleic acid binding"/>
    <property type="evidence" value="ECO:0007669"/>
    <property type="project" value="InterPro"/>
</dbReference>
<sequence length="4065" mass="460869">MKSLKIETQKPEQKKLEEKKGEPSSPPKSPGGSKVTTAQPEKPKKKEKVKMKLPFTFCNKKDENLLLWIAEIQTYCSTAPVEPESQVAFSTSCLGEEAKEWVLTEANAAVFDDIGEWAGTLNLKQFLGKIKEPFLDKTTADKAFDQLTTIGEKHWTSVESLSREVDRLLQVPGLNLQDNQALYIYSRALPEPIRGQLVVESKSGKYNYRQFQDLALQRGQMTSQVKNSYAFVVKYGGGAGRVGPTRGGTSTTPYTKEEEEKMAAILQEKKEKKEAKKKALKEEQAAKLQKIEEEMAKEKERLKKEEEEKLKEVDEEEEGPPLQRSSGQPSSNTGGDLEKRISEWVANLTVGEEVSMYIPQDQQEAAMKAWEAEKDPLKRQALEDEKRMEWKLAVMREKKRRIDKAAEAAEALEEVKNIEAQLAAQPDLPNQMRVIARSVACLARVQADQYDFSRSQDIAVRSIRLGFRDFARELVGAVGVEVGHRLDKTEWFCAGAIEGVKAAAPKEEEASDKLQTIHSRKWKSVRALKGTMDELVAVPDHGVTEGQLVNLFYRAMPEAFRGQFFAKSEDPATTYDSLSREVVAFEAKSVSLSTFWHKDLDRGKQWKGRTISGQVKTKDSLVLTLDEGSVDEIPYDQIEWGLEEADSGVGQGRSYIAVAAGGRPQGGRGQGQGGRALGSQFQDTRIRTSTSPYTAEQDAKAAAILKERREKEARKKALIEEQAAKLKTIEEEMAREKERLKKEEAEKLKAVEEEEEVEEPPLERRRTGGRGESRGTNVCAQEEQEAAMREWDAEEDPLKRQAIEDEKRMEWKFRLTREKKKRMEAASEAAKELEEVKKQRAQMSTQVDLLGKMEIMARNIERLAQVQEEQYLFGRGQDITLHSIQLGLRDLAKELATQVGSEVKARLEGTKRYCTGAIEGARLTAPKEEEARPRRELVKVKFPDSYSGKKKENFDNWEANVKTYAHLQKVSPDEHVLIAVNALRDEAASFAHSLTPKGAVYRMSPRELVELRKQLGELLEKGWIRLNSSPFGAPVLFVPKEGELRMCIDFRGLNAITVKNVEPLPRIDDLLDRVQGCKYFSKIDLKSGYHQREVHPDYQYKTAFRTRYEHYEFIIMPFGLTNAPTTFRRCMNDLFRPWLDRFVVVYLDDILVFSRTLQEHEGHLRQVLEKLGEANFKINAKKCEWAKTQVLYIGHVLDGDDIKPKDSKIAAIRDWPTPRTLTELRSFLGLANYYRKFVRNFSTIAAPFRRLLKKETIWRWDKDCMSAMKKLKQALIEYPVLKVTDPSLPFVVTTGASQYGIGAVLQQDDGNGYRPVEFMSARMPSEKVGTSTYERELYALRGCKVFSKILKSGYHKIEVDPTDRHKIAFKTRDGLGGEVRHEICFLVSDELPFDMLLGKYYLEVAQPQFDWNRKVMMYKLPNGRTVSLQKYKASRLVENYGCMCAFAFYNYYKQNCKEGMQADTFWRQDHTLVVFDDDTVEKWPLAAEGVASSSESGKGEVTAVVVNKGGPRSPLLPRALPVSFFTLRGSHPASKRSSSSAAVQPARMCEVRALQRPKGMTRYSCRQALEAVRRELTLVKSKLESLMKTDTPPVSCPPEIQHVVDQYADLMQEPFGLLNRPTKHSIELLPGVVPPKGRVYKMSPAELEELRKQLETLTSIGWIRPNTSEFGAPVLFVPKGNSEFRMCIDYRGLNKITRKSTEPLPRIDDLQDMVQGCTVFNKVDLKSGYHQIEMAEVDVYKTTFKTRTLPEDEVVTAASYLEGKAAKWLDGVVVKAGYGRRMADWAKSSTLDQFMEMVEARWHNPQDAQRASDAINKLDQHKFRSVRELTTTVESLILVPGINYNDQFMLTTFVRCLPENMRNLLAARTEYHSFETLSRKALDFEATLGNAQPTSGNDSKKKKSPQEWKKKGAKLMMVESDGTQTEIDELSDLMDYSEYDGEEVAEGSTLAAVVKTKAADRQKGQPRRQGKAASNQTKKADWVKAGLDQDVWRDRRTRGACINCGVVDREVVHAIAIIPGSKTPKGRIYRMAPAELDELRKQLKELTEKGWIRPSTSPYGSPVLFVPKKGGTLRMCIDYRGLNAITVKNAEPLPRINDLLDRVQGCKYYSKIDLKSGYHQIAIRPEDQHKTTFQTRYGLYEFVVMPFGLCNAPGTFQHAMNRIFHDHLEMFVVVYLDDILIFSKSAEEHAQHVEKVLSLLRQHKYKVNLEKCEFGRTKILYLGHEVSAEGIRPEDAKVASIRDWPRPQTVTEVRLFLGMCSYYRNFVKNYSTVASPLTDLTRLDTPWDWSDECEGAFKRSKHALMNHEVLMVLDPQKPFIVTTDTSQYDIGAVLAQQDGKKLRPIEYTSKKMPSKKLAKSTYERELYALYKALVHWRHFLLGRMLDDAKKYVEKRQVCQRDKPRTRAPLGLLKPLPIPDGPGLSVSMDSMDTLVTSKSGKRHIFVIIDRFTKYARLIPMPKTARTEYVIKLFKDNWVRDFGLPKTIISDRDVRFTSELWKKTAEQMGSQFQMTSGNHPEANGQAEQMNRVVQHLLRHYIKPNQDDWDEQLPLIASLYNHAIHSSTDVNPNQLHLGWKPRLALDFLLPENRPAATPGTLEYGVQYEKLLQESVEHMKKAQQAMIASENQHRRQSTFHVGERVWVKASELGQEFGISRKLMPQYFGPWEVLDVVGDELDGPTYVIRVPRKLTQSFMPQSLHLSLRLINSLPGDRCCPQPWMDKSTSTILWITGICLFRSRWEAAEAERQRLASEAAAQAQRTAEADAEVRDKRNAIIMESLTRNESHWTTLLQGMLFVPSDTQADPTPAEEERSNLADLMLNVMRAVMWTNTMLTVQIHECRQLRQTQQKDAAALTTAVRVAATHQQQQQQLLSTTTARVKCIEAKASAAPGCTTDTAKQLNERIDHVVSLIGELGDFTSPAMISSTVAAIKTDITKLRSQPAAAAKAYKMPGFNIGKFKDYNKTDALIWWQAFLTEASCHKVPTEDMMKVIYLQLIGGAQAWMNHLAVNKGTTIAELHKHLTWEEFEQLWFTQFMVLNVVKAAMNEVYTCSQGSMPTRDWTIEWQKIVTTPGFDLSFTNQRSEFFSRSCAGLRTALGNEYDYASFQAILDRANLVIQTDDKAANEKQSQPHYVAKQGYQRLTHNNVVISEESVDLHAAAASSSERNCRGAPAEASQESSEEQGDRRDDIDRNWAATMDDIQDNQGTCTPSASNPVSLPLISEDSTAWSRLEELDPLTREDFACMPLPSIGTLPRPHCNALMANLRSYLHTTVPAPLTDDRVAVVDLRSYLAKIACEYATQRYAETDAPLLYIRIQIGKATNSALIDCGASRNFMSQAFMARAGFGPRARSKTQPTKVTLADGRTQKSIDRCVDGVPVYFAPLACEPVSFDILDTKFDMMLGMSWLRSADHPVNFHDRTVHIRDRNGVLVPCTVTTPHTSIACHVVSVARIRDAIARNDVEEMGLVFLHALPSPDGPAASPPDPRISHLLDEYRDVFEAPTGTVSDRPIRHGITLEAGVVPPRGCIYRMSEEELEVLRAQLDDLLNKGWIRPSCSPYGAPVLFVRKKNKDLRLCIDYRKLNAQTVKNAGPLPLIDDLLERLGGTTYFSKLDLKSGYYQIEIQPQDLYKTAFKTRYRHFEWVVIPFGLTNAPATFQAAMTTEFCDLLDRSVLIYLDDILVYSRTLDEHIVHLRVVLDRLRLAKYKANLDKCEFVKQELEYLGHYVTPKGLRSLADKIQAIVDWPEPRCTTDVRSFMGLARYYQRFVESYSKVAAPLSRLQSPKVPFEFDDAARGAFTTLKAAMQAAPALRIYDPTLPTQVTMDTLGYGIGAVLEQCHEDGWHPVEYFSQKTGDESKLLIPVHLVALDVMPQQVSYSAIQLLGLAVGLWVIPRSRLQLGSLLCSIDGNCGLVTHDNSFDAWNVGWLVDVYNNSLHVSTCRTPNELYKSFRSCRRFEGLNRDQIRRLPPGTREFAIHHEKELARVVENLRKAQHRMIEQANKHRRPLQFQVGDLVWVKSKEFAPEENISQKLLPVYMGPWPVLEVKGGEDGSSYTVEIPAHLHTYPVFHA</sequence>
<evidence type="ECO:0000313" key="14">
    <source>
        <dbReference type="Proteomes" id="UP000265515"/>
    </source>
</evidence>
<keyword evidence="4" id="KW-0540">Nuclease</keyword>
<dbReference type="SUPFAM" id="SSF53098">
    <property type="entry name" value="Ribonuclease H-like"/>
    <property type="match status" value="1"/>
</dbReference>
<dbReference type="CDD" id="cd00303">
    <property type="entry name" value="retropepsin_like"/>
    <property type="match status" value="1"/>
</dbReference>
<feature type="coiled-coil region" evidence="9">
    <location>
        <begin position="395"/>
        <end position="425"/>
    </location>
</feature>
<dbReference type="SUPFAM" id="SSF56672">
    <property type="entry name" value="DNA/RNA polymerases"/>
    <property type="match status" value="4"/>
</dbReference>
<dbReference type="GO" id="GO:0015074">
    <property type="term" value="P:DNA integration"/>
    <property type="evidence" value="ECO:0007669"/>
    <property type="project" value="InterPro"/>
</dbReference>
<keyword evidence="6" id="KW-0378">Hydrolase</keyword>
<dbReference type="Proteomes" id="UP000265515">
    <property type="component" value="Unassembled WGS sequence"/>
</dbReference>
<dbReference type="InterPro" id="IPR041577">
    <property type="entry name" value="RT_RNaseH_2"/>
</dbReference>
<dbReference type="Pfam" id="PF13650">
    <property type="entry name" value="Asp_protease_2"/>
    <property type="match status" value="1"/>
</dbReference>
<keyword evidence="2" id="KW-0808">Transferase</keyword>
<dbReference type="Gene3D" id="3.10.10.10">
    <property type="entry name" value="HIV Type 1 Reverse Transcriptase, subunit A, domain 1"/>
    <property type="match status" value="4"/>
</dbReference>
<feature type="domain" description="Reverse transcriptase" evidence="11">
    <location>
        <begin position="3543"/>
        <end position="3722"/>
    </location>
</feature>
<keyword evidence="9" id="KW-0175">Coiled coil</keyword>
<dbReference type="InterPro" id="IPR021109">
    <property type="entry name" value="Peptidase_aspartic_dom_sf"/>
</dbReference>
<evidence type="ECO:0000256" key="1">
    <source>
        <dbReference type="ARBA" id="ARBA00022670"/>
    </source>
</evidence>
<feature type="region of interest" description="Disordered" evidence="10">
    <location>
        <begin position="299"/>
        <end position="337"/>
    </location>
</feature>
<dbReference type="PROSITE" id="PS50878">
    <property type="entry name" value="RT_POL"/>
    <property type="match status" value="3"/>
</dbReference>
<protein>
    <recommendedName>
        <fullName evidence="15">Reverse transcriptase domain-containing protein</fullName>
    </recommendedName>
</protein>
<feature type="domain" description="Reverse transcriptase" evidence="11">
    <location>
        <begin position="2047"/>
        <end position="2226"/>
    </location>
</feature>
<evidence type="ECO:0000256" key="7">
    <source>
        <dbReference type="ARBA" id="ARBA00022918"/>
    </source>
</evidence>
<feature type="coiled-coil region" evidence="9">
    <location>
        <begin position="816"/>
        <end position="846"/>
    </location>
</feature>
<feature type="compositionally biased region" description="Basic and acidic residues" evidence="10">
    <location>
        <begin position="761"/>
        <end position="773"/>
    </location>
</feature>
<dbReference type="Pfam" id="PF17919">
    <property type="entry name" value="RT_RNaseH_2"/>
    <property type="match status" value="3"/>
</dbReference>
<keyword evidence="14" id="KW-1185">Reference proteome</keyword>
<keyword evidence="5" id="KW-0255">Endonuclease</keyword>
<dbReference type="PANTHER" id="PTHR37984:SF5">
    <property type="entry name" value="PROTEIN NYNRIN-LIKE"/>
    <property type="match status" value="1"/>
</dbReference>
<evidence type="ECO:0000256" key="2">
    <source>
        <dbReference type="ARBA" id="ARBA00022679"/>
    </source>
</evidence>
<evidence type="ECO:0000256" key="4">
    <source>
        <dbReference type="ARBA" id="ARBA00022722"/>
    </source>
</evidence>
<dbReference type="InterPro" id="IPR050951">
    <property type="entry name" value="Retrovirus_Pol_polyprotein"/>
</dbReference>
<dbReference type="InterPro" id="IPR043502">
    <property type="entry name" value="DNA/RNA_pol_sf"/>
</dbReference>
<dbReference type="CDD" id="cd01647">
    <property type="entry name" value="RT_LTR"/>
    <property type="match status" value="4"/>
</dbReference>
<dbReference type="InterPro" id="IPR043128">
    <property type="entry name" value="Rev_trsase/Diguanyl_cyclase"/>
</dbReference>
<dbReference type="GO" id="GO:0004519">
    <property type="term" value="F:endonuclease activity"/>
    <property type="evidence" value="ECO:0007669"/>
    <property type="project" value="UniProtKB-KW"/>
</dbReference>
<dbReference type="Gene3D" id="3.10.20.370">
    <property type="match status" value="1"/>
</dbReference>
<feature type="domain" description="Integrase catalytic" evidence="12">
    <location>
        <begin position="2417"/>
        <end position="2577"/>
    </location>
</feature>
<evidence type="ECO:0000256" key="8">
    <source>
        <dbReference type="ARBA" id="ARBA00023268"/>
    </source>
</evidence>
<dbReference type="GO" id="GO:0008233">
    <property type="term" value="F:peptidase activity"/>
    <property type="evidence" value="ECO:0007669"/>
    <property type="project" value="UniProtKB-KW"/>
</dbReference>
<feature type="region of interest" description="Disordered" evidence="10">
    <location>
        <begin position="745"/>
        <end position="778"/>
    </location>
</feature>
<dbReference type="FunFam" id="3.30.70.270:FF:000020">
    <property type="entry name" value="Transposon Tf2-6 polyprotein-like Protein"/>
    <property type="match status" value="2"/>
</dbReference>
<dbReference type="InterPro" id="IPR012337">
    <property type="entry name" value="RNaseH-like_sf"/>
</dbReference>
<dbReference type="OrthoDB" id="2013610at2759"/>
<dbReference type="PROSITE" id="PS50994">
    <property type="entry name" value="INTEGRASE"/>
    <property type="match status" value="1"/>
</dbReference>
<feature type="compositionally biased region" description="Polar residues" evidence="10">
    <location>
        <begin position="323"/>
        <end position="334"/>
    </location>
</feature>
<dbReference type="FunFam" id="3.30.70.270:FF:000063">
    <property type="entry name" value="Zinc knuckle domaincontaining protein"/>
    <property type="match status" value="1"/>
</dbReference>
<feature type="region of interest" description="Disordered" evidence="10">
    <location>
        <begin position="3158"/>
        <end position="3185"/>
    </location>
</feature>
<keyword evidence="1" id="KW-0645">Protease</keyword>
<evidence type="ECO:0000256" key="6">
    <source>
        <dbReference type="ARBA" id="ARBA00022801"/>
    </source>
</evidence>
<dbReference type="FunFam" id="3.10.10.10:FF:000007">
    <property type="entry name" value="Retrovirus-related Pol polyprotein from transposon 17.6-like Protein"/>
    <property type="match status" value="1"/>
</dbReference>
<gene>
    <name evidence="13" type="ORF">CBR_g45778</name>
</gene>
<dbReference type="Gramene" id="GBG87626">
    <property type="protein sequence ID" value="GBG87626"/>
    <property type="gene ID" value="CBR_g45778"/>
</dbReference>
<feature type="region of interest" description="Disordered" evidence="10">
    <location>
        <begin position="1889"/>
        <end position="1912"/>
    </location>
</feature>
<keyword evidence="8" id="KW-0511">Multifunctional enzyme</keyword>
<evidence type="ECO:0008006" key="15">
    <source>
        <dbReference type="Google" id="ProtNLM"/>
    </source>
</evidence>
<dbReference type="InterPro" id="IPR000477">
    <property type="entry name" value="RT_dom"/>
</dbReference>
<dbReference type="GO" id="GO:0006508">
    <property type="term" value="P:proteolysis"/>
    <property type="evidence" value="ECO:0007669"/>
    <property type="project" value="UniProtKB-KW"/>
</dbReference>
<feature type="compositionally biased region" description="Basic and acidic residues" evidence="10">
    <location>
        <begin position="299"/>
        <end position="312"/>
    </location>
</feature>
<proteinExistence type="predicted"/>
<feature type="domain" description="Reverse transcriptase" evidence="11">
    <location>
        <begin position="1019"/>
        <end position="1197"/>
    </location>
</feature>
<evidence type="ECO:0000256" key="3">
    <source>
        <dbReference type="ARBA" id="ARBA00022695"/>
    </source>
</evidence>
<evidence type="ECO:0000256" key="10">
    <source>
        <dbReference type="SAM" id="MobiDB-lite"/>
    </source>
</evidence>
<dbReference type="Gene3D" id="3.30.70.270">
    <property type="match status" value="6"/>
</dbReference>
<feature type="compositionally biased region" description="Basic and acidic residues" evidence="10">
    <location>
        <begin position="1"/>
        <end position="22"/>
    </location>
</feature>
<dbReference type="Gene3D" id="2.40.70.10">
    <property type="entry name" value="Acid Proteases"/>
    <property type="match status" value="1"/>
</dbReference>
<dbReference type="GO" id="GO:0003964">
    <property type="term" value="F:RNA-directed DNA polymerase activity"/>
    <property type="evidence" value="ECO:0007669"/>
    <property type="project" value="UniProtKB-KW"/>
</dbReference>
<evidence type="ECO:0000313" key="13">
    <source>
        <dbReference type="EMBL" id="GBG87626.1"/>
    </source>
</evidence>